<dbReference type="Gene3D" id="1.10.287.130">
    <property type="match status" value="1"/>
</dbReference>
<dbReference type="PRINTS" id="PR00344">
    <property type="entry name" value="BCTRLSENSOR"/>
</dbReference>
<dbReference type="SMART" id="SM00388">
    <property type="entry name" value="HisKA"/>
    <property type="match status" value="1"/>
</dbReference>
<proteinExistence type="predicted"/>
<dbReference type="InterPro" id="IPR036097">
    <property type="entry name" value="HisK_dim/P_sf"/>
</dbReference>
<dbReference type="InterPro" id="IPR005467">
    <property type="entry name" value="His_kinase_dom"/>
</dbReference>
<feature type="domain" description="HAMP" evidence="13">
    <location>
        <begin position="305"/>
        <end position="360"/>
    </location>
</feature>
<feature type="transmembrane region" description="Helical" evidence="11">
    <location>
        <begin position="63"/>
        <end position="82"/>
    </location>
</feature>
<dbReference type="InterPro" id="IPR003660">
    <property type="entry name" value="HAMP_dom"/>
</dbReference>
<dbReference type="SMART" id="SM00304">
    <property type="entry name" value="HAMP"/>
    <property type="match status" value="1"/>
</dbReference>
<dbReference type="Gene3D" id="3.30.565.10">
    <property type="entry name" value="Histidine kinase-like ATPase, C-terminal domain"/>
    <property type="match status" value="1"/>
</dbReference>
<evidence type="ECO:0000256" key="10">
    <source>
        <dbReference type="ARBA" id="ARBA00023136"/>
    </source>
</evidence>
<dbReference type="SUPFAM" id="SSF47384">
    <property type="entry name" value="Homodimeric domain of signal transducing histidine kinase"/>
    <property type="match status" value="1"/>
</dbReference>
<evidence type="ECO:0000256" key="3">
    <source>
        <dbReference type="ARBA" id="ARBA00012438"/>
    </source>
</evidence>
<keyword evidence="7 14" id="KW-0418">Kinase</keyword>
<evidence type="ECO:0000256" key="8">
    <source>
        <dbReference type="ARBA" id="ARBA00022989"/>
    </source>
</evidence>
<dbReference type="AlphaFoldDB" id="A0A7X0EF29"/>
<evidence type="ECO:0000313" key="15">
    <source>
        <dbReference type="Proteomes" id="UP000539175"/>
    </source>
</evidence>
<evidence type="ECO:0000256" key="1">
    <source>
        <dbReference type="ARBA" id="ARBA00000085"/>
    </source>
</evidence>
<dbReference type="PANTHER" id="PTHR45436:SF5">
    <property type="entry name" value="SENSOR HISTIDINE KINASE TRCS"/>
    <property type="match status" value="1"/>
</dbReference>
<dbReference type="GO" id="GO:0016020">
    <property type="term" value="C:membrane"/>
    <property type="evidence" value="ECO:0007669"/>
    <property type="project" value="UniProtKB-SubCell"/>
</dbReference>
<dbReference type="PANTHER" id="PTHR45436">
    <property type="entry name" value="SENSOR HISTIDINE KINASE YKOH"/>
    <property type="match status" value="1"/>
</dbReference>
<protein>
    <recommendedName>
        <fullName evidence="3">histidine kinase</fullName>
        <ecNumber evidence="3">2.7.13.3</ecNumber>
    </recommendedName>
</protein>
<dbReference type="InterPro" id="IPR003661">
    <property type="entry name" value="HisK_dim/P_dom"/>
</dbReference>
<dbReference type="PROSITE" id="PS50109">
    <property type="entry name" value="HIS_KIN"/>
    <property type="match status" value="1"/>
</dbReference>
<feature type="transmembrane region" description="Helical" evidence="11">
    <location>
        <begin position="285"/>
        <end position="304"/>
    </location>
</feature>
<evidence type="ECO:0000256" key="11">
    <source>
        <dbReference type="SAM" id="Phobius"/>
    </source>
</evidence>
<feature type="domain" description="Histidine kinase" evidence="12">
    <location>
        <begin position="368"/>
        <end position="601"/>
    </location>
</feature>
<keyword evidence="15" id="KW-1185">Reference proteome</keyword>
<name>A0A7X0EF29_9PROT</name>
<sequence>MLKDMLARRAAPAGGAAVAQDAAAVAPADARRPTKADADANGKPVVRARRRRSYGVISPLTRHILTVNLLALALLLSGLLYLERYQDWLVQRQLDILTTEARIVAGTLGENAMEPSTDEFNEPASTLSWTLAAQTVRRLGDTIDTRFRLYDTKGKLQADSRVLSLAKGTRVQIEELPPLPDGNQLTQLGIDLYNAIVRALPTRDHLPVYQEGRAADGSHFPDVQKALNGETANHVWRVAGDAGKQDMVLTVAVPIQRYKQVLGAVLISRSGSEIDTEVREFRVNILKIFGGVFILTILMSIYLASTIVRPIRRLAAAADDVRYGHGRQAVLPDFSSRHDEIGDLSQSLRAMTSALWDRMDAIERFAADVAHEIKNPLTSMRSAVETVQLVKDETRLRKLLGIIADDVGRLDRLISDISNASRLDAELSRAEANSVDLRRMLTMFQDIHENTLGANPEKGEEDGAPPPVAVEVQLPPANRSLVVPGIEGRLTQVFQNLLSNALSFSPPGGKVVLAAKVAGDRVEITCTDDGPGIPAGKTEAIFDRFYTERPAGEKFGTHSGLGLSISKQIVEAHSGRIFATNRTDASGRVLGAVFTVQLPRG</sequence>
<dbReference type="SUPFAM" id="SSF55874">
    <property type="entry name" value="ATPase domain of HSP90 chaperone/DNA topoisomerase II/histidine kinase"/>
    <property type="match status" value="1"/>
</dbReference>
<evidence type="ECO:0000313" key="14">
    <source>
        <dbReference type="EMBL" id="MBB6253620.1"/>
    </source>
</evidence>
<evidence type="ECO:0000256" key="4">
    <source>
        <dbReference type="ARBA" id="ARBA00022553"/>
    </source>
</evidence>
<evidence type="ECO:0000256" key="5">
    <source>
        <dbReference type="ARBA" id="ARBA00022679"/>
    </source>
</evidence>
<organism evidence="14 15">
    <name type="scientific">Nitrospirillum iridis</name>
    <dbReference type="NCBI Taxonomy" id="765888"/>
    <lineage>
        <taxon>Bacteria</taxon>
        <taxon>Pseudomonadati</taxon>
        <taxon>Pseudomonadota</taxon>
        <taxon>Alphaproteobacteria</taxon>
        <taxon>Rhodospirillales</taxon>
        <taxon>Azospirillaceae</taxon>
        <taxon>Nitrospirillum</taxon>
    </lineage>
</organism>
<dbReference type="Pfam" id="PF13755">
    <property type="entry name" value="Sensor_TM1"/>
    <property type="match status" value="1"/>
</dbReference>
<dbReference type="CDD" id="cd00082">
    <property type="entry name" value="HisKA"/>
    <property type="match status" value="1"/>
</dbReference>
<evidence type="ECO:0000259" key="13">
    <source>
        <dbReference type="PROSITE" id="PS50885"/>
    </source>
</evidence>
<dbReference type="SUPFAM" id="SSF158472">
    <property type="entry name" value="HAMP domain-like"/>
    <property type="match status" value="1"/>
</dbReference>
<evidence type="ECO:0000256" key="7">
    <source>
        <dbReference type="ARBA" id="ARBA00022777"/>
    </source>
</evidence>
<keyword evidence="4" id="KW-0597">Phosphoprotein</keyword>
<keyword evidence="9" id="KW-0902">Two-component regulatory system</keyword>
<dbReference type="Pfam" id="PF00512">
    <property type="entry name" value="HisKA"/>
    <property type="match status" value="1"/>
</dbReference>
<dbReference type="CDD" id="cd06225">
    <property type="entry name" value="HAMP"/>
    <property type="match status" value="1"/>
</dbReference>
<evidence type="ECO:0000256" key="6">
    <source>
        <dbReference type="ARBA" id="ARBA00022692"/>
    </source>
</evidence>
<dbReference type="Pfam" id="PF00672">
    <property type="entry name" value="HAMP"/>
    <property type="match status" value="1"/>
</dbReference>
<dbReference type="InterPro" id="IPR050428">
    <property type="entry name" value="TCS_sensor_his_kinase"/>
</dbReference>
<dbReference type="GO" id="GO:0000155">
    <property type="term" value="F:phosphorelay sensor kinase activity"/>
    <property type="evidence" value="ECO:0007669"/>
    <property type="project" value="InterPro"/>
</dbReference>
<evidence type="ECO:0000256" key="2">
    <source>
        <dbReference type="ARBA" id="ARBA00004370"/>
    </source>
</evidence>
<dbReference type="RefSeq" id="WP_246463259.1">
    <property type="nucleotide sequence ID" value="NZ_JACIIZ010000012.1"/>
</dbReference>
<reference evidence="14 15" key="1">
    <citation type="submission" date="2020-08" db="EMBL/GenBank/DDBJ databases">
        <title>Genomic Encyclopedia of Type Strains, Phase IV (KMG-IV): sequencing the most valuable type-strain genomes for metagenomic binning, comparative biology and taxonomic classification.</title>
        <authorList>
            <person name="Goeker M."/>
        </authorList>
    </citation>
    <scope>NUCLEOTIDE SEQUENCE [LARGE SCALE GENOMIC DNA]</scope>
    <source>
        <strain evidence="14 15">DSM 22198</strain>
    </source>
</reference>
<gene>
    <name evidence="14" type="ORF">FHS74_004189</name>
</gene>
<comment type="subcellular location">
    <subcellularLocation>
        <location evidence="2">Membrane</location>
    </subcellularLocation>
</comment>
<dbReference type="Proteomes" id="UP000539175">
    <property type="component" value="Unassembled WGS sequence"/>
</dbReference>
<dbReference type="PROSITE" id="PS50885">
    <property type="entry name" value="HAMP"/>
    <property type="match status" value="1"/>
</dbReference>
<dbReference type="InterPro" id="IPR004358">
    <property type="entry name" value="Sig_transdc_His_kin-like_C"/>
</dbReference>
<comment type="catalytic activity">
    <reaction evidence="1">
        <text>ATP + protein L-histidine = ADP + protein N-phospho-L-histidine.</text>
        <dbReference type="EC" id="2.7.13.3"/>
    </reaction>
</comment>
<dbReference type="Pfam" id="PF13756">
    <property type="entry name" value="Stimulus_sens_1"/>
    <property type="match status" value="1"/>
</dbReference>
<evidence type="ECO:0000256" key="9">
    <source>
        <dbReference type="ARBA" id="ARBA00023012"/>
    </source>
</evidence>
<dbReference type="InterPro" id="IPR003594">
    <property type="entry name" value="HATPase_dom"/>
</dbReference>
<keyword evidence="10 11" id="KW-0472">Membrane</keyword>
<dbReference type="SMART" id="SM00387">
    <property type="entry name" value="HATPase_c"/>
    <property type="match status" value="1"/>
</dbReference>
<keyword evidence="5 14" id="KW-0808">Transferase</keyword>
<accession>A0A7X0EF29</accession>
<dbReference type="InterPro" id="IPR025908">
    <property type="entry name" value="Sensor_TM1"/>
</dbReference>
<dbReference type="InterPro" id="IPR025919">
    <property type="entry name" value="Stimulus_sens_dom"/>
</dbReference>
<dbReference type="Pfam" id="PF02518">
    <property type="entry name" value="HATPase_c"/>
    <property type="match status" value="1"/>
</dbReference>
<comment type="caution">
    <text evidence="14">The sequence shown here is derived from an EMBL/GenBank/DDBJ whole genome shotgun (WGS) entry which is preliminary data.</text>
</comment>
<dbReference type="EC" id="2.7.13.3" evidence="3"/>
<dbReference type="EMBL" id="JACIIZ010000012">
    <property type="protein sequence ID" value="MBB6253620.1"/>
    <property type="molecule type" value="Genomic_DNA"/>
</dbReference>
<keyword evidence="8 11" id="KW-1133">Transmembrane helix</keyword>
<evidence type="ECO:0000259" key="12">
    <source>
        <dbReference type="PROSITE" id="PS50109"/>
    </source>
</evidence>
<dbReference type="Gene3D" id="6.10.340.10">
    <property type="match status" value="1"/>
</dbReference>
<keyword evidence="6 11" id="KW-0812">Transmembrane</keyword>
<dbReference type="InterPro" id="IPR036890">
    <property type="entry name" value="HATPase_C_sf"/>
</dbReference>